<accession>A0ABP0FM40</accession>
<evidence type="ECO:0000313" key="6">
    <source>
        <dbReference type="EMBL" id="CAK8680416.1"/>
    </source>
</evidence>
<dbReference type="Pfam" id="PF03024">
    <property type="entry name" value="Folate_rec"/>
    <property type="match status" value="1"/>
</dbReference>
<keyword evidence="2 4" id="KW-0732">Signal</keyword>
<dbReference type="PANTHER" id="PTHR10517:SF14">
    <property type="entry name" value="FOLATE RECEPTOR 1-RELATED"/>
    <property type="match status" value="1"/>
</dbReference>
<feature type="chain" id="PRO_5046570039" description="Folate receptor-like domain-containing protein" evidence="4">
    <location>
        <begin position="20"/>
        <end position="222"/>
    </location>
</feature>
<feature type="domain" description="Folate receptor-like" evidence="5">
    <location>
        <begin position="26"/>
        <end position="200"/>
    </location>
</feature>
<keyword evidence="7" id="KW-1185">Reference proteome</keyword>
<organism evidence="6 7">
    <name type="scientific">Clavelina lepadiformis</name>
    <name type="common">Light-bulb sea squirt</name>
    <name type="synonym">Ascidia lepadiformis</name>
    <dbReference type="NCBI Taxonomy" id="159417"/>
    <lineage>
        <taxon>Eukaryota</taxon>
        <taxon>Metazoa</taxon>
        <taxon>Chordata</taxon>
        <taxon>Tunicata</taxon>
        <taxon>Ascidiacea</taxon>
        <taxon>Aplousobranchia</taxon>
        <taxon>Clavelinidae</taxon>
        <taxon>Clavelina</taxon>
    </lineage>
</organism>
<dbReference type="InterPro" id="IPR004269">
    <property type="entry name" value="Folate_rcpt"/>
</dbReference>
<comment type="caution">
    <text evidence="6">The sequence shown here is derived from an EMBL/GenBank/DDBJ whole genome shotgun (WGS) entry which is preliminary data.</text>
</comment>
<dbReference type="InterPro" id="IPR018143">
    <property type="entry name" value="Folate_rcpt-like"/>
</dbReference>
<dbReference type="EMBL" id="CAWYQH010000068">
    <property type="protein sequence ID" value="CAK8680416.1"/>
    <property type="molecule type" value="Genomic_DNA"/>
</dbReference>
<comment type="similarity">
    <text evidence="1">Belongs to the folate receptor family.</text>
</comment>
<evidence type="ECO:0000259" key="5">
    <source>
        <dbReference type="Pfam" id="PF03024"/>
    </source>
</evidence>
<gene>
    <name evidence="6" type="ORF">CVLEPA_LOCUS10670</name>
</gene>
<reference evidence="6 7" key="1">
    <citation type="submission" date="2024-02" db="EMBL/GenBank/DDBJ databases">
        <authorList>
            <person name="Daric V."/>
            <person name="Darras S."/>
        </authorList>
    </citation>
    <scope>NUCLEOTIDE SEQUENCE [LARGE SCALE GENOMIC DNA]</scope>
</reference>
<sequence length="222" mass="25638">MYVKVLLFFFSVFNAAVLADEEVLNMCLDAKYHKSEPGPENGLFAECSPWKDRSCCTNETAYWSHQSGPGALYDFNYNHCGTLSEKCRRHFNHNNCFYECSPNVGAWIVEEPISHRNERFKNVPICESSCTAWYDDCQNDLTCKDNWAVGWDWTSETNECPQGAECKSFTNFFHNATHLCESIFPEDYQVVSDDSEDPCMVLWFDTDNNPNDDVNFFECSFV</sequence>
<evidence type="ECO:0000256" key="3">
    <source>
        <dbReference type="ARBA" id="ARBA00023157"/>
    </source>
</evidence>
<dbReference type="PANTHER" id="PTHR10517">
    <property type="entry name" value="FOLATE RECEPTOR"/>
    <property type="match status" value="1"/>
</dbReference>
<keyword evidence="3" id="KW-1015">Disulfide bond</keyword>
<evidence type="ECO:0000256" key="1">
    <source>
        <dbReference type="ARBA" id="ARBA00007932"/>
    </source>
</evidence>
<protein>
    <recommendedName>
        <fullName evidence="5">Folate receptor-like domain-containing protein</fullName>
    </recommendedName>
</protein>
<evidence type="ECO:0000313" key="7">
    <source>
        <dbReference type="Proteomes" id="UP001642483"/>
    </source>
</evidence>
<feature type="signal peptide" evidence="4">
    <location>
        <begin position="1"/>
        <end position="19"/>
    </location>
</feature>
<evidence type="ECO:0000256" key="2">
    <source>
        <dbReference type="ARBA" id="ARBA00022729"/>
    </source>
</evidence>
<evidence type="ECO:0000256" key="4">
    <source>
        <dbReference type="SAM" id="SignalP"/>
    </source>
</evidence>
<name>A0ABP0FM40_CLALP</name>
<proteinExistence type="inferred from homology"/>
<dbReference type="Proteomes" id="UP001642483">
    <property type="component" value="Unassembled WGS sequence"/>
</dbReference>